<gene>
    <name evidence="1" type="ORF">Y1Q_0009538</name>
</gene>
<dbReference type="AlphaFoldDB" id="A0A151NUG5"/>
<dbReference type="EMBL" id="AKHW03001922">
    <property type="protein sequence ID" value="KYO40506.1"/>
    <property type="molecule type" value="Genomic_DNA"/>
</dbReference>
<dbReference type="Proteomes" id="UP000050525">
    <property type="component" value="Unassembled WGS sequence"/>
</dbReference>
<accession>A0A151NUG5</accession>
<evidence type="ECO:0000313" key="1">
    <source>
        <dbReference type="EMBL" id="KYO40506.1"/>
    </source>
</evidence>
<proteinExistence type="predicted"/>
<reference evidence="1 2" key="1">
    <citation type="journal article" date="2012" name="Genome Biol.">
        <title>Sequencing three crocodilian genomes to illuminate the evolution of archosaurs and amniotes.</title>
        <authorList>
            <person name="St John J.A."/>
            <person name="Braun E.L."/>
            <person name="Isberg S.R."/>
            <person name="Miles L.G."/>
            <person name="Chong A.Y."/>
            <person name="Gongora J."/>
            <person name="Dalzell P."/>
            <person name="Moran C."/>
            <person name="Bed'hom B."/>
            <person name="Abzhanov A."/>
            <person name="Burgess S.C."/>
            <person name="Cooksey A.M."/>
            <person name="Castoe T.A."/>
            <person name="Crawford N.G."/>
            <person name="Densmore L.D."/>
            <person name="Drew J.C."/>
            <person name="Edwards S.V."/>
            <person name="Faircloth B.C."/>
            <person name="Fujita M.K."/>
            <person name="Greenwold M.J."/>
            <person name="Hoffmann F.G."/>
            <person name="Howard J.M."/>
            <person name="Iguchi T."/>
            <person name="Janes D.E."/>
            <person name="Khan S.Y."/>
            <person name="Kohno S."/>
            <person name="de Koning A.J."/>
            <person name="Lance S.L."/>
            <person name="McCarthy F.M."/>
            <person name="McCormack J.E."/>
            <person name="Merchant M.E."/>
            <person name="Peterson D.G."/>
            <person name="Pollock D.D."/>
            <person name="Pourmand N."/>
            <person name="Raney B.J."/>
            <person name="Roessler K.A."/>
            <person name="Sanford J.R."/>
            <person name="Sawyer R.H."/>
            <person name="Schmidt C.J."/>
            <person name="Triplett E.W."/>
            <person name="Tuberville T.D."/>
            <person name="Venegas-Anaya M."/>
            <person name="Howard J.T."/>
            <person name="Jarvis E.D."/>
            <person name="Guillette L.J.Jr."/>
            <person name="Glenn T.C."/>
            <person name="Green R.E."/>
            <person name="Ray D.A."/>
        </authorList>
    </citation>
    <scope>NUCLEOTIDE SEQUENCE [LARGE SCALE GENOMIC DNA]</scope>
    <source>
        <strain evidence="1">KSC_2009_1</strain>
    </source>
</reference>
<name>A0A151NUG5_ALLMI</name>
<keyword evidence="2" id="KW-1185">Reference proteome</keyword>
<organism evidence="1 2">
    <name type="scientific">Alligator mississippiensis</name>
    <name type="common">American alligator</name>
    <dbReference type="NCBI Taxonomy" id="8496"/>
    <lineage>
        <taxon>Eukaryota</taxon>
        <taxon>Metazoa</taxon>
        <taxon>Chordata</taxon>
        <taxon>Craniata</taxon>
        <taxon>Vertebrata</taxon>
        <taxon>Euteleostomi</taxon>
        <taxon>Archelosauria</taxon>
        <taxon>Archosauria</taxon>
        <taxon>Crocodylia</taxon>
        <taxon>Alligatoridae</taxon>
        <taxon>Alligatorinae</taxon>
        <taxon>Alligator</taxon>
    </lineage>
</organism>
<evidence type="ECO:0000313" key="2">
    <source>
        <dbReference type="Proteomes" id="UP000050525"/>
    </source>
</evidence>
<comment type="caution">
    <text evidence="1">The sequence shown here is derived from an EMBL/GenBank/DDBJ whole genome shotgun (WGS) entry which is preliminary data.</text>
</comment>
<protein>
    <submittedName>
        <fullName evidence="1">Uncharacterized protein</fullName>
    </submittedName>
</protein>
<sequence>MCVLVRARLVSEIQQKHPLCVRSYLDCKYFSAPTSLGLSLITKKGCFLCCRRQASDRESICYPIDFNSSEQSP</sequence>